<gene>
    <name evidence="1" type="ORF">SAMN02982919_02535</name>
</gene>
<evidence type="ECO:0000313" key="1">
    <source>
        <dbReference type="EMBL" id="SER52035.1"/>
    </source>
</evidence>
<name>A0A1H9PW35_9BURK</name>
<dbReference type="STRING" id="180197.SAMN02982919_02535"/>
<protein>
    <submittedName>
        <fullName evidence="1">Uncharacterized protein</fullName>
    </submittedName>
</protein>
<accession>A0A1H9PW35</accession>
<proteinExistence type="predicted"/>
<sequence length="74" mass="8485">MEWPCGIVVSRGELWATVESTNGATSLVALKELYRRGLPPTDKTVRRMVTVNFRDFFALRCPQVNNLFRNIDAR</sequence>
<organism evidence="1 2">
    <name type="scientific">Giesbergeria anulus</name>
    <dbReference type="NCBI Taxonomy" id="180197"/>
    <lineage>
        <taxon>Bacteria</taxon>
        <taxon>Pseudomonadati</taxon>
        <taxon>Pseudomonadota</taxon>
        <taxon>Betaproteobacteria</taxon>
        <taxon>Burkholderiales</taxon>
        <taxon>Comamonadaceae</taxon>
        <taxon>Giesbergeria</taxon>
    </lineage>
</organism>
<dbReference type="Proteomes" id="UP000199766">
    <property type="component" value="Unassembled WGS sequence"/>
</dbReference>
<keyword evidence="2" id="KW-1185">Reference proteome</keyword>
<reference evidence="1 2" key="1">
    <citation type="submission" date="2016-10" db="EMBL/GenBank/DDBJ databases">
        <authorList>
            <person name="de Groot N.N."/>
        </authorList>
    </citation>
    <scope>NUCLEOTIDE SEQUENCE [LARGE SCALE GENOMIC DNA]</scope>
    <source>
        <strain evidence="1 2">ATCC 35958</strain>
    </source>
</reference>
<evidence type="ECO:0000313" key="2">
    <source>
        <dbReference type="Proteomes" id="UP000199766"/>
    </source>
</evidence>
<dbReference type="EMBL" id="FOGD01000009">
    <property type="protein sequence ID" value="SER52035.1"/>
    <property type="molecule type" value="Genomic_DNA"/>
</dbReference>
<dbReference type="AlphaFoldDB" id="A0A1H9PW35"/>